<comment type="similarity">
    <text evidence="9">Belongs to the tryptophan 2,3-dioxygenase family.</text>
</comment>
<dbReference type="SUPFAM" id="SSF140959">
    <property type="entry name" value="Indolic compounds 2,3-dioxygenase-like"/>
    <property type="match status" value="1"/>
</dbReference>
<dbReference type="GO" id="GO:0020037">
    <property type="term" value="F:heme binding"/>
    <property type="evidence" value="ECO:0007669"/>
    <property type="project" value="UniProtKB-UniRule"/>
</dbReference>
<comment type="function">
    <text evidence="9">Heme-dependent dioxygenase that catalyzes the oxidative cleavage of the L-tryptophan (L-Trp) pyrrole ring and converts L-tryptophan to N-formyl-L-kynurenine. Catalyzes the oxidative cleavage of the indole moiety.</text>
</comment>
<accession>A0A1M7SAA7</accession>
<comment type="pathway">
    <text evidence="9">Amino-acid degradation; L-tryptophan degradation via kynurenine pathway; L-kynurenine from L-tryptophan: step 1/2.</text>
</comment>
<keyword evidence="3 9" id="KW-0479">Metal-binding</keyword>
<dbReference type="EMBL" id="FRDM01000002">
    <property type="protein sequence ID" value="SHN55527.1"/>
    <property type="molecule type" value="Genomic_DNA"/>
</dbReference>
<dbReference type="UniPathway" id="UPA00333">
    <property type="reaction ID" value="UER00453"/>
</dbReference>
<evidence type="ECO:0000256" key="1">
    <source>
        <dbReference type="ARBA" id="ARBA00011881"/>
    </source>
</evidence>
<feature type="binding site" evidence="9">
    <location>
        <begin position="59"/>
        <end position="63"/>
    </location>
    <ligand>
        <name>substrate</name>
    </ligand>
</feature>
<reference evidence="10 11" key="1">
    <citation type="submission" date="2016-12" db="EMBL/GenBank/DDBJ databases">
        <authorList>
            <person name="Song W.-J."/>
            <person name="Kurnit D.M."/>
        </authorList>
    </citation>
    <scope>NUCLEOTIDE SEQUENCE [LARGE SCALE GENOMIC DNA]</scope>
    <source>
        <strain evidence="10 11">DSM 43162</strain>
    </source>
</reference>
<feature type="binding site" description="axial binding residue" evidence="9">
    <location>
        <position position="248"/>
    </location>
    <ligand>
        <name>heme</name>
        <dbReference type="ChEBI" id="CHEBI:30413"/>
    </ligand>
    <ligandPart>
        <name>Fe</name>
        <dbReference type="ChEBI" id="CHEBI:18248"/>
    </ligandPart>
</feature>
<evidence type="ECO:0000313" key="10">
    <source>
        <dbReference type="EMBL" id="SHN55527.1"/>
    </source>
</evidence>
<comment type="cofactor">
    <cofactor evidence="9">
        <name>heme</name>
        <dbReference type="ChEBI" id="CHEBI:30413"/>
    </cofactor>
    <text evidence="9">Binds 1 heme group per subunit.</text>
</comment>
<comment type="catalytic activity">
    <reaction evidence="8 9">
        <text>L-tryptophan + O2 = N-formyl-L-kynurenine</text>
        <dbReference type="Rhea" id="RHEA:24536"/>
        <dbReference type="ChEBI" id="CHEBI:15379"/>
        <dbReference type="ChEBI" id="CHEBI:57912"/>
        <dbReference type="ChEBI" id="CHEBI:58629"/>
        <dbReference type="EC" id="1.13.11.11"/>
    </reaction>
</comment>
<evidence type="ECO:0000256" key="7">
    <source>
        <dbReference type="ARBA" id="ARBA00023079"/>
    </source>
</evidence>
<dbReference type="GO" id="GO:0004833">
    <property type="term" value="F:L-tryptophan 2,3-dioxygenase activity"/>
    <property type="evidence" value="ECO:0007669"/>
    <property type="project" value="UniProtKB-UniRule"/>
</dbReference>
<feature type="binding site" evidence="9">
    <location>
        <position position="125"/>
    </location>
    <ligand>
        <name>substrate</name>
    </ligand>
</feature>
<dbReference type="FunFam" id="1.20.58.480:FF:000001">
    <property type="entry name" value="Tryptophan 2,3-dioxygenase"/>
    <property type="match status" value="1"/>
</dbReference>
<sequence>MTAVVPSDPDPSGAVRPLEASIRTDLGGAMTYAAYLDLDRLLAAQHPRSRPEHHDELLFIVQHQTSELWLKLVLHELRAACRHLAGDEPAPALKCLARVKNVERTLIEQWSVLATLTPREYAQFRGALGNASGFQSHQYRAVEFVLGNKHPGMLAVFDGEPAARELLEELLAAPTLYDEFLRLLARLGLAVPAAVLHRDVRQPWTYQPDLVPVFREVYESTDTPWEVYEACESLVDVEDNWQLWRFRHLRTVQRTIGAKTGTGGSSGVGFLRRALDLTFFPELCAVRTVIGSAAESLRGDSDAGSGRGADGRRM</sequence>
<keyword evidence="5 9" id="KW-0560">Oxidoreductase</keyword>
<keyword evidence="4 9" id="KW-0223">Dioxygenase</keyword>
<dbReference type="EC" id="1.13.11.11" evidence="9"/>
<keyword evidence="6 9" id="KW-0408">Iron</keyword>
<dbReference type="PANTHER" id="PTHR10138:SF0">
    <property type="entry name" value="TRYPTOPHAN 2,3-DIOXYGENASE"/>
    <property type="match status" value="1"/>
</dbReference>
<dbReference type="Gene3D" id="1.20.58.480">
    <property type="match status" value="1"/>
</dbReference>
<dbReference type="GO" id="GO:0046872">
    <property type="term" value="F:metal ion binding"/>
    <property type="evidence" value="ECO:0007669"/>
    <property type="project" value="UniProtKB-KW"/>
</dbReference>
<dbReference type="AlphaFoldDB" id="A0A1M7SAA7"/>
<keyword evidence="2 9" id="KW-0349">Heme</keyword>
<dbReference type="GO" id="GO:0019442">
    <property type="term" value="P:L-tryptophan catabolic process to acetyl-CoA"/>
    <property type="evidence" value="ECO:0007669"/>
    <property type="project" value="TreeGrafter"/>
</dbReference>
<evidence type="ECO:0000256" key="4">
    <source>
        <dbReference type="ARBA" id="ARBA00022964"/>
    </source>
</evidence>
<name>A0A1M7SAA7_9ACTN</name>
<dbReference type="InterPro" id="IPR037217">
    <property type="entry name" value="Trp/Indoleamine_2_3_dOase-like"/>
</dbReference>
<proteinExistence type="inferred from homology"/>
<feature type="binding site" evidence="9">
    <location>
        <position position="121"/>
    </location>
    <ligand>
        <name>substrate</name>
    </ligand>
</feature>
<organism evidence="10 11">
    <name type="scientific">Geodermatophilus obscurus</name>
    <dbReference type="NCBI Taxonomy" id="1861"/>
    <lineage>
        <taxon>Bacteria</taxon>
        <taxon>Bacillati</taxon>
        <taxon>Actinomycetota</taxon>
        <taxon>Actinomycetes</taxon>
        <taxon>Geodermatophilales</taxon>
        <taxon>Geodermatophilaceae</taxon>
        <taxon>Geodermatophilus</taxon>
    </lineage>
</organism>
<dbReference type="Pfam" id="PF03301">
    <property type="entry name" value="Trp_dioxygenase"/>
    <property type="match status" value="2"/>
</dbReference>
<evidence type="ECO:0000256" key="6">
    <source>
        <dbReference type="ARBA" id="ARBA00023004"/>
    </source>
</evidence>
<dbReference type="PANTHER" id="PTHR10138">
    <property type="entry name" value="TRYPTOPHAN 2,3-DIOXYGENASE"/>
    <property type="match status" value="1"/>
</dbReference>
<evidence type="ECO:0000256" key="3">
    <source>
        <dbReference type="ARBA" id="ARBA00022723"/>
    </source>
</evidence>
<evidence type="ECO:0000256" key="2">
    <source>
        <dbReference type="ARBA" id="ARBA00022617"/>
    </source>
</evidence>
<evidence type="ECO:0000313" key="11">
    <source>
        <dbReference type="Proteomes" id="UP000184428"/>
    </source>
</evidence>
<evidence type="ECO:0000256" key="8">
    <source>
        <dbReference type="ARBA" id="ARBA00050412"/>
    </source>
</evidence>
<feature type="binding site" evidence="9">
    <location>
        <position position="262"/>
    </location>
    <ligand>
        <name>substrate</name>
    </ligand>
</feature>
<protein>
    <recommendedName>
        <fullName evidence="9">Tryptophan 2,3-dioxygenase</fullName>
        <shortName evidence="9">TDO</shortName>
        <ecNumber evidence="9">1.13.11.11</ecNumber>
    </recommendedName>
    <alternativeName>
        <fullName evidence="9">Tryptamin 2,3-dioxygenase</fullName>
    </alternativeName>
    <alternativeName>
        <fullName evidence="9">Tryptophan oxygenase</fullName>
        <shortName evidence="9">TO</shortName>
        <shortName evidence="9">TRPO</shortName>
    </alternativeName>
    <alternativeName>
        <fullName evidence="9">Tryptophan pyrrolase</fullName>
    </alternativeName>
    <alternativeName>
        <fullName evidence="9">Tryptophanase</fullName>
    </alternativeName>
</protein>
<dbReference type="HAMAP" id="MF_01972">
    <property type="entry name" value="T23O"/>
    <property type="match status" value="1"/>
</dbReference>
<dbReference type="Proteomes" id="UP000184428">
    <property type="component" value="Unassembled WGS sequence"/>
</dbReference>
<keyword evidence="7 9" id="KW-0823">Tryptophan catabolism</keyword>
<dbReference type="InterPro" id="IPR004981">
    <property type="entry name" value="Trp_2_3_dOase"/>
</dbReference>
<gene>
    <name evidence="9" type="primary">kynA</name>
    <name evidence="10" type="ORF">SAMN05660350_00587</name>
</gene>
<evidence type="ECO:0000256" key="9">
    <source>
        <dbReference type="HAMAP-Rule" id="MF_01972"/>
    </source>
</evidence>
<dbReference type="GO" id="GO:0019441">
    <property type="term" value="P:L-tryptophan catabolic process to kynurenine"/>
    <property type="evidence" value="ECO:0007669"/>
    <property type="project" value="UniProtKB-UniRule"/>
</dbReference>
<evidence type="ECO:0000256" key="5">
    <source>
        <dbReference type="ARBA" id="ARBA00023002"/>
    </source>
</evidence>
<comment type="subunit">
    <text evidence="1 9">Homotetramer.</text>
</comment>